<organism evidence="11 12">
    <name type="scientific">Scyliorhinus torazame</name>
    <name type="common">Cloudy catshark</name>
    <name type="synonym">Catulus torazame</name>
    <dbReference type="NCBI Taxonomy" id="75743"/>
    <lineage>
        <taxon>Eukaryota</taxon>
        <taxon>Metazoa</taxon>
        <taxon>Chordata</taxon>
        <taxon>Craniata</taxon>
        <taxon>Vertebrata</taxon>
        <taxon>Chondrichthyes</taxon>
        <taxon>Elasmobranchii</taxon>
        <taxon>Galeomorphii</taxon>
        <taxon>Galeoidea</taxon>
        <taxon>Carcharhiniformes</taxon>
        <taxon>Scyliorhinidae</taxon>
        <taxon>Scyliorhinus</taxon>
    </lineage>
</organism>
<dbReference type="GO" id="GO:0000978">
    <property type="term" value="F:RNA polymerase II cis-regulatory region sequence-specific DNA binding"/>
    <property type="evidence" value="ECO:0007669"/>
    <property type="project" value="TreeGrafter"/>
</dbReference>
<evidence type="ECO:0000256" key="3">
    <source>
        <dbReference type="ARBA" id="ARBA00022782"/>
    </source>
</evidence>
<gene>
    <name evidence="11" type="ORF">scyTo_0013067</name>
</gene>
<dbReference type="Pfam" id="PF25340">
    <property type="entry name" value="BCD_RFX"/>
    <property type="match status" value="1"/>
</dbReference>
<dbReference type="InterPro" id="IPR057321">
    <property type="entry name" value="RFX1-4/6/8-like_BCD"/>
</dbReference>
<accession>A0A401NNM3</accession>
<dbReference type="InterPro" id="IPR003150">
    <property type="entry name" value="DNA-bd_RFX"/>
</dbReference>
<dbReference type="PROSITE" id="PS51526">
    <property type="entry name" value="RFX_DBD"/>
    <property type="match status" value="1"/>
</dbReference>
<evidence type="ECO:0000256" key="6">
    <source>
        <dbReference type="ARBA" id="ARBA00023163"/>
    </source>
</evidence>
<evidence type="ECO:0000256" key="5">
    <source>
        <dbReference type="ARBA" id="ARBA00023125"/>
    </source>
</evidence>
<dbReference type="GO" id="GO:0031018">
    <property type="term" value="P:endocrine pancreas development"/>
    <property type="evidence" value="ECO:0007669"/>
    <property type="project" value="UniProtKB-ARBA"/>
</dbReference>
<protein>
    <recommendedName>
        <fullName evidence="8">DNA-binding protein RFX6</fullName>
    </recommendedName>
    <alternativeName>
        <fullName evidence="9">Regulatory factor X 6</fullName>
    </alternativeName>
</protein>
<dbReference type="Proteomes" id="UP000288216">
    <property type="component" value="Unassembled WGS sequence"/>
</dbReference>
<dbReference type="OrthoDB" id="10056949at2759"/>
<keyword evidence="6" id="KW-0804">Transcription</keyword>
<dbReference type="InterPro" id="IPR036390">
    <property type="entry name" value="WH_DNA-bd_sf"/>
</dbReference>
<comment type="subcellular location">
    <subcellularLocation>
        <location evidence="1">Nucleus</location>
    </subcellularLocation>
</comment>
<evidence type="ECO:0000256" key="9">
    <source>
        <dbReference type="ARBA" id="ARBA00077088"/>
    </source>
</evidence>
<dbReference type="PANTHER" id="PTHR12619">
    <property type="entry name" value="RFX TRANSCRIPTION FACTOR FAMILY"/>
    <property type="match status" value="1"/>
</dbReference>
<dbReference type="Pfam" id="PF02257">
    <property type="entry name" value="RFX_DNA_binding"/>
    <property type="match status" value="1"/>
</dbReference>
<reference evidence="11 12" key="1">
    <citation type="journal article" date="2018" name="Nat. Ecol. Evol.">
        <title>Shark genomes provide insights into elasmobranch evolution and the origin of vertebrates.</title>
        <authorList>
            <person name="Hara Y"/>
            <person name="Yamaguchi K"/>
            <person name="Onimaru K"/>
            <person name="Kadota M"/>
            <person name="Koyanagi M"/>
            <person name="Keeley SD"/>
            <person name="Tatsumi K"/>
            <person name="Tanaka K"/>
            <person name="Motone F"/>
            <person name="Kageyama Y"/>
            <person name="Nozu R"/>
            <person name="Adachi N"/>
            <person name="Nishimura O"/>
            <person name="Nakagawa R"/>
            <person name="Tanegashima C"/>
            <person name="Kiyatake I"/>
            <person name="Matsumoto R"/>
            <person name="Murakumo K"/>
            <person name="Nishida K"/>
            <person name="Terakita A"/>
            <person name="Kuratani S"/>
            <person name="Sato K"/>
            <person name="Hyodo S Kuraku.S."/>
        </authorList>
    </citation>
    <scope>NUCLEOTIDE SEQUENCE [LARGE SCALE GENOMIC DNA]</scope>
</reference>
<dbReference type="FunFam" id="1.10.10.10:FF:000211">
    <property type="entry name" value="Regulatory factor X, 6"/>
    <property type="match status" value="1"/>
</dbReference>
<keyword evidence="4" id="KW-0805">Transcription regulation</keyword>
<dbReference type="STRING" id="75743.A0A401NNM3"/>
<dbReference type="EMBL" id="BFAA01006532">
    <property type="protein sequence ID" value="GCB62437.1"/>
    <property type="molecule type" value="Genomic_DNA"/>
</dbReference>
<dbReference type="SUPFAM" id="SSF46785">
    <property type="entry name" value="Winged helix' DNA-binding domain"/>
    <property type="match status" value="1"/>
</dbReference>
<keyword evidence="7" id="KW-0539">Nucleus</keyword>
<evidence type="ECO:0000256" key="4">
    <source>
        <dbReference type="ARBA" id="ARBA00023015"/>
    </source>
</evidence>
<feature type="domain" description="RFX-type winged-helix" evidence="10">
    <location>
        <begin position="1"/>
        <end position="78"/>
    </location>
</feature>
<dbReference type="GO" id="GO:0000981">
    <property type="term" value="F:DNA-binding transcription factor activity, RNA polymerase II-specific"/>
    <property type="evidence" value="ECO:0007669"/>
    <property type="project" value="TreeGrafter"/>
</dbReference>
<evidence type="ECO:0000256" key="2">
    <source>
        <dbReference type="ARBA" id="ARBA00022473"/>
    </source>
</evidence>
<dbReference type="Gene3D" id="1.10.10.10">
    <property type="entry name" value="Winged helix-like DNA-binding domain superfamily/Winged helix DNA-binding domain"/>
    <property type="match status" value="1"/>
</dbReference>
<keyword evidence="5" id="KW-0238">DNA-binding</keyword>
<keyword evidence="12" id="KW-1185">Reference proteome</keyword>
<dbReference type="GO" id="GO:0030154">
    <property type="term" value="P:cell differentiation"/>
    <property type="evidence" value="ECO:0007669"/>
    <property type="project" value="UniProtKB-KW"/>
</dbReference>
<name>A0A401NNM3_SCYTO</name>
<dbReference type="InterPro" id="IPR039779">
    <property type="entry name" value="RFX-like"/>
</dbReference>
<evidence type="ECO:0000256" key="1">
    <source>
        <dbReference type="ARBA" id="ARBA00004123"/>
    </source>
</evidence>
<evidence type="ECO:0000259" key="10">
    <source>
        <dbReference type="PROSITE" id="PS51526"/>
    </source>
</evidence>
<comment type="caution">
    <text evidence="11">The sequence shown here is derived from an EMBL/GenBank/DDBJ whole genome shotgun (WGS) entry which is preliminary data.</text>
</comment>
<dbReference type="GO" id="GO:0005634">
    <property type="term" value="C:nucleus"/>
    <property type="evidence" value="ECO:0007669"/>
    <property type="project" value="UniProtKB-SubCell"/>
</dbReference>
<sequence>MSHREMLLDTYECADGICLPRCELYAHYQDFCQRREFKSISAASFGKLIRQQFPKLKTRRLGTRGQSKYHYYGIGIKETSIYYQSMYSGCGLTRFSGTKVKTEGTCRKYSLSSKIGTLLPDFPDAESLILSDELRHEEVNTFLLMYQLHCQRILDTVIAASFDEVPGLLLHFWQGLPHHLHWLLREELILDTVGFYDSILYKAFIDVLIPSSMMDIPEGLSTELMSFTKQLPGWLAYSLEGISPGIRSKKTQVARTMLGLIKRQISFLYIAQIARSVLSDQNHVACMTQDLLALDLNIAFNQLHMAAGPRDSFALDKSSVLKGVKEFQLLLQKPASIEIFTNWLDSIVEKYVSKVSPNPAAHNFMSDHGNFPL</sequence>
<dbReference type="PANTHER" id="PTHR12619:SF32">
    <property type="entry name" value="RFX-TYPE WINGED-HELIX DOMAIN-CONTAINING PROTEIN"/>
    <property type="match status" value="1"/>
</dbReference>
<dbReference type="InterPro" id="IPR036388">
    <property type="entry name" value="WH-like_DNA-bd_sf"/>
</dbReference>
<evidence type="ECO:0000313" key="11">
    <source>
        <dbReference type="EMBL" id="GCB62437.1"/>
    </source>
</evidence>
<dbReference type="OMA" id="DYLYAAM"/>
<evidence type="ECO:0000256" key="8">
    <source>
        <dbReference type="ARBA" id="ARBA00072476"/>
    </source>
</evidence>
<dbReference type="AlphaFoldDB" id="A0A401NNM3"/>
<keyword evidence="2" id="KW-0217">Developmental protein</keyword>
<evidence type="ECO:0000256" key="7">
    <source>
        <dbReference type="ARBA" id="ARBA00023242"/>
    </source>
</evidence>
<keyword evidence="3" id="KW-0221">Differentiation</keyword>
<proteinExistence type="predicted"/>
<evidence type="ECO:0000313" key="12">
    <source>
        <dbReference type="Proteomes" id="UP000288216"/>
    </source>
</evidence>